<sequence length="80" mass="8831">MGIEAKRREEVGVRIGYGWMDVDTTTLLSSVDRRLLLSCQHPPCGLWAVGASATRKEMGEMGQRAVTYTRCVIRPDGFGS</sequence>
<dbReference type="EnsemblPlants" id="PNT73473">
    <property type="protein sequence ID" value="PNT73473"/>
    <property type="gene ID" value="BRADI_2g58882v3"/>
</dbReference>
<name>A0A2K2DGR8_BRADI</name>
<reference evidence="2" key="3">
    <citation type="submission" date="2018-08" db="UniProtKB">
        <authorList>
            <consortium name="EnsemblPlants"/>
        </authorList>
    </citation>
    <scope>IDENTIFICATION</scope>
    <source>
        <strain evidence="2">cv. Bd21</strain>
    </source>
</reference>
<dbReference type="EMBL" id="CM000881">
    <property type="protein sequence ID" value="PNT73472.1"/>
    <property type="molecule type" value="Genomic_DNA"/>
</dbReference>
<evidence type="ECO:0000313" key="3">
    <source>
        <dbReference type="Proteomes" id="UP000008810"/>
    </source>
</evidence>
<evidence type="ECO:0000313" key="1">
    <source>
        <dbReference type="EMBL" id="PNT73473.1"/>
    </source>
</evidence>
<dbReference type="Gramene" id="PNT73473">
    <property type="protein sequence ID" value="PNT73473"/>
    <property type="gene ID" value="BRADI_2g58882v3"/>
</dbReference>
<proteinExistence type="predicted"/>
<keyword evidence="3" id="KW-1185">Reference proteome</keyword>
<dbReference type="EMBL" id="CM000881">
    <property type="protein sequence ID" value="PNT73473.1"/>
    <property type="molecule type" value="Genomic_DNA"/>
</dbReference>
<dbReference type="AlphaFoldDB" id="A0A2K2DGR8"/>
<dbReference type="EnsemblPlants" id="PNT73472">
    <property type="protein sequence ID" value="PNT73472"/>
    <property type="gene ID" value="BRADI_2g58882v3"/>
</dbReference>
<evidence type="ECO:0000313" key="2">
    <source>
        <dbReference type="EnsemblPlants" id="PNT73472"/>
    </source>
</evidence>
<protein>
    <submittedName>
        <fullName evidence="1 2">Uncharacterized protein</fullName>
    </submittedName>
</protein>
<dbReference type="InParanoid" id="A0A2K2DGR8"/>
<dbReference type="Proteomes" id="UP000008810">
    <property type="component" value="Chromosome 2"/>
</dbReference>
<reference evidence="1" key="2">
    <citation type="submission" date="2017-06" db="EMBL/GenBank/DDBJ databases">
        <title>WGS assembly of Brachypodium distachyon.</title>
        <authorList>
            <consortium name="The International Brachypodium Initiative"/>
            <person name="Lucas S."/>
            <person name="Harmon-Smith M."/>
            <person name="Lail K."/>
            <person name="Tice H."/>
            <person name="Grimwood J."/>
            <person name="Bruce D."/>
            <person name="Barry K."/>
            <person name="Shu S."/>
            <person name="Lindquist E."/>
            <person name="Wang M."/>
            <person name="Pitluck S."/>
            <person name="Vogel J.P."/>
            <person name="Garvin D.F."/>
            <person name="Mockler T.C."/>
            <person name="Schmutz J."/>
            <person name="Rokhsar D."/>
            <person name="Bevan M.W."/>
        </authorList>
    </citation>
    <scope>NUCLEOTIDE SEQUENCE</scope>
    <source>
        <strain evidence="1">Bd21</strain>
    </source>
</reference>
<gene>
    <name evidence="1" type="ORF">BRADI_2g58882v3</name>
</gene>
<dbReference type="Gramene" id="PNT73472">
    <property type="protein sequence ID" value="PNT73472"/>
    <property type="gene ID" value="BRADI_2g58882v3"/>
</dbReference>
<reference evidence="1 2" key="1">
    <citation type="journal article" date="2010" name="Nature">
        <title>Genome sequencing and analysis of the model grass Brachypodium distachyon.</title>
        <authorList>
            <consortium name="International Brachypodium Initiative"/>
        </authorList>
    </citation>
    <scope>NUCLEOTIDE SEQUENCE [LARGE SCALE GENOMIC DNA]</scope>
    <source>
        <strain evidence="1 2">Bd21</strain>
    </source>
</reference>
<organism evidence="1">
    <name type="scientific">Brachypodium distachyon</name>
    <name type="common">Purple false brome</name>
    <name type="synonym">Trachynia distachya</name>
    <dbReference type="NCBI Taxonomy" id="15368"/>
    <lineage>
        <taxon>Eukaryota</taxon>
        <taxon>Viridiplantae</taxon>
        <taxon>Streptophyta</taxon>
        <taxon>Embryophyta</taxon>
        <taxon>Tracheophyta</taxon>
        <taxon>Spermatophyta</taxon>
        <taxon>Magnoliopsida</taxon>
        <taxon>Liliopsida</taxon>
        <taxon>Poales</taxon>
        <taxon>Poaceae</taxon>
        <taxon>BOP clade</taxon>
        <taxon>Pooideae</taxon>
        <taxon>Stipodae</taxon>
        <taxon>Brachypodieae</taxon>
        <taxon>Brachypodium</taxon>
    </lineage>
</organism>
<accession>A0A2K2DGR8</accession>